<organism evidence="11 12">
    <name type="scientific">Monodon monoceros</name>
    <name type="common">Narwhal</name>
    <name type="synonym">Ceratodon monodon</name>
    <dbReference type="NCBI Taxonomy" id="40151"/>
    <lineage>
        <taxon>Eukaryota</taxon>
        <taxon>Metazoa</taxon>
        <taxon>Chordata</taxon>
        <taxon>Craniata</taxon>
        <taxon>Vertebrata</taxon>
        <taxon>Euteleostomi</taxon>
        <taxon>Mammalia</taxon>
        <taxon>Eutheria</taxon>
        <taxon>Laurasiatheria</taxon>
        <taxon>Artiodactyla</taxon>
        <taxon>Whippomorpha</taxon>
        <taxon>Cetacea</taxon>
        <taxon>Odontoceti</taxon>
        <taxon>Monodontidae</taxon>
        <taxon>Monodon</taxon>
    </lineage>
</organism>
<evidence type="ECO:0000256" key="6">
    <source>
        <dbReference type="ARBA" id="ARBA00033750"/>
    </source>
</evidence>
<evidence type="ECO:0000256" key="4">
    <source>
        <dbReference type="ARBA" id="ARBA00022701"/>
    </source>
</evidence>
<accession>A0A4U1F9F5</accession>
<comment type="function">
    <text evidence="8">Regulator of the tubulin polyglutamylase complex (TPGC) that controls cytoskeletal organization, nuclear shape, and cilium disassembly by balancing microtubule and actin assembly. Regulates the assembly and stability of the TPGC and thereby modulates polyglutamylation of the microtubule, which antagonizes MAP4 binding.</text>
</comment>
<keyword evidence="3" id="KW-0597">Phosphoprotein</keyword>
<dbReference type="PANTHER" id="PTHR34252">
    <property type="entry name" value="UPF0705 PROTEIN C11ORF49"/>
    <property type="match status" value="1"/>
</dbReference>
<proteinExistence type="inferred from homology"/>
<evidence type="ECO:0000313" key="12">
    <source>
        <dbReference type="Proteomes" id="UP000308365"/>
    </source>
</evidence>
<evidence type="ECO:0000256" key="1">
    <source>
        <dbReference type="ARBA" id="ARBA00004607"/>
    </source>
</evidence>
<comment type="subunit">
    <text evidence="9">Interacts with PCM1. Interacts with TTLL1, TPGS1, TPGS2 and LRRC49; the interactions link CSTPP1 to the complex TPGC. Binds to alpha-tubulin.</text>
</comment>
<gene>
    <name evidence="11" type="ORF">EI555_005456</name>
</gene>
<dbReference type="EMBL" id="RWIC01000287">
    <property type="protein sequence ID" value="TKC46133.1"/>
    <property type="molecule type" value="Genomic_DNA"/>
</dbReference>
<comment type="similarity">
    <text evidence="6">Belongs to the CSTPP1 family.</text>
</comment>
<dbReference type="GO" id="GO:0034451">
    <property type="term" value="C:centriolar satellite"/>
    <property type="evidence" value="ECO:0007669"/>
    <property type="project" value="UniProtKB-SubCell"/>
</dbReference>
<sequence length="307" mass="34307">MREYHCLLQLLCPDFPLELTQKAASSAKTPMPDAQNFYGSEHQSGDGQCSIWIVLMDDAMDCLMSFSDFLFAFQIQFYYSEFLESVAAIYQDLLSGKNPNTVIVPTSSSGQHRQRPTSGEASMLEGVEAPLFYQCLENLCDRHKYSCPPPALVKEVLSNVQRLTFYGFLVALSKHHGINQALGALPDKGDLMHDPALDEELERLLAQIPGLVNSVTAGPEASCLPARTPPRVGSPWRPLHHARKVDAESDGSTEETDESRLHRTSQQHRAKELGAFGFQRRDKLEAPERAPSASAPTPYPYWWEPRE</sequence>
<comment type="subcellular location">
    <subcellularLocation>
        <location evidence="1">Cytoplasm</location>
        <location evidence="1">Cytoskeleton</location>
        <location evidence="1">Microtubule organizing center</location>
        <location evidence="1">Centrosome</location>
        <location evidence="1">Centriolar satellite</location>
    </subcellularLocation>
</comment>
<keyword evidence="2" id="KW-0963">Cytoplasm</keyword>
<keyword evidence="4" id="KW-0493">Microtubule</keyword>
<comment type="caution">
    <text evidence="11">The sequence shown here is derived from an EMBL/GenBank/DDBJ whole genome shotgun (WGS) entry which is preliminary data.</text>
</comment>
<evidence type="ECO:0000256" key="9">
    <source>
        <dbReference type="ARBA" id="ARBA00046566"/>
    </source>
</evidence>
<evidence type="ECO:0000256" key="10">
    <source>
        <dbReference type="SAM" id="MobiDB-lite"/>
    </source>
</evidence>
<evidence type="ECO:0000256" key="5">
    <source>
        <dbReference type="ARBA" id="ARBA00023212"/>
    </source>
</evidence>
<name>A0A4U1F9F5_MONMO</name>
<reference evidence="12" key="1">
    <citation type="journal article" date="2019" name="IScience">
        <title>Narwhal Genome Reveals Long-Term Low Genetic Diversity despite Current Large Abundance Size.</title>
        <authorList>
            <person name="Westbury M.V."/>
            <person name="Petersen B."/>
            <person name="Garde E."/>
            <person name="Heide-Jorgensen M.P."/>
            <person name="Lorenzen E.D."/>
        </authorList>
    </citation>
    <scope>NUCLEOTIDE SEQUENCE [LARGE SCALE GENOMIC DNA]</scope>
</reference>
<dbReference type="GO" id="GO:0005874">
    <property type="term" value="C:microtubule"/>
    <property type="evidence" value="ECO:0007669"/>
    <property type="project" value="UniProtKB-KW"/>
</dbReference>
<evidence type="ECO:0000256" key="8">
    <source>
        <dbReference type="ARBA" id="ARBA00045673"/>
    </source>
</evidence>
<dbReference type="AlphaFoldDB" id="A0A4U1F9F5"/>
<dbReference type="Proteomes" id="UP000308365">
    <property type="component" value="Unassembled WGS sequence"/>
</dbReference>
<dbReference type="PANTHER" id="PTHR34252:SF1">
    <property type="entry name" value="CENTRIOLAR SATELLITE-ASSOCIATED TUBULIN POLYGLUTAMYLASE COMPLEX REGULATOR 1"/>
    <property type="match status" value="1"/>
</dbReference>
<feature type="compositionally biased region" description="Basic and acidic residues" evidence="10">
    <location>
        <begin position="279"/>
        <end position="288"/>
    </location>
</feature>
<evidence type="ECO:0000256" key="3">
    <source>
        <dbReference type="ARBA" id="ARBA00022553"/>
    </source>
</evidence>
<dbReference type="InterPro" id="IPR038968">
    <property type="entry name" value="CSTPP1"/>
</dbReference>
<evidence type="ECO:0000256" key="7">
    <source>
        <dbReference type="ARBA" id="ARBA00033769"/>
    </source>
</evidence>
<protein>
    <recommendedName>
        <fullName evidence="7">Centriolar satellite-associated tubulin polyglutamylase complex regulator 1</fullName>
    </recommendedName>
</protein>
<evidence type="ECO:0000313" key="11">
    <source>
        <dbReference type="EMBL" id="TKC46133.1"/>
    </source>
</evidence>
<feature type="region of interest" description="Disordered" evidence="10">
    <location>
        <begin position="227"/>
        <end position="307"/>
    </location>
</feature>
<keyword evidence="5" id="KW-0206">Cytoskeleton</keyword>
<feature type="compositionally biased region" description="Acidic residues" evidence="10">
    <location>
        <begin position="248"/>
        <end position="257"/>
    </location>
</feature>
<evidence type="ECO:0000256" key="2">
    <source>
        <dbReference type="ARBA" id="ARBA00022490"/>
    </source>
</evidence>